<sequence>MTFRNTAAAVPLAILFMLPVSQLWAQEANYSIQTSKGSTLDVFSQLNPVVINRIHSWELALTGPDESPVTGAEIFVTGGMPDHDHGLPTLPIVTRETSPGRYLLEGVRFHMPGRWQLTVTINSPQGDEIGLLDFEL</sequence>
<accession>A0A520RWE6</accession>
<dbReference type="Pfam" id="PF13115">
    <property type="entry name" value="YtkA"/>
    <property type="match status" value="1"/>
</dbReference>
<evidence type="ECO:0000256" key="1">
    <source>
        <dbReference type="SAM" id="SignalP"/>
    </source>
</evidence>
<evidence type="ECO:0000259" key="2">
    <source>
        <dbReference type="Pfam" id="PF13115"/>
    </source>
</evidence>
<evidence type="ECO:0000313" key="3">
    <source>
        <dbReference type="EMBL" id="RZO74556.1"/>
    </source>
</evidence>
<dbReference type="InterPro" id="IPR032693">
    <property type="entry name" value="YtkA-like_dom"/>
</dbReference>
<organism evidence="3 4">
    <name type="scientific">OM182 bacterium</name>
    <dbReference type="NCBI Taxonomy" id="2510334"/>
    <lineage>
        <taxon>Bacteria</taxon>
        <taxon>Pseudomonadati</taxon>
        <taxon>Pseudomonadota</taxon>
        <taxon>Gammaproteobacteria</taxon>
        <taxon>OMG group</taxon>
        <taxon>OM182 clade</taxon>
    </lineage>
</organism>
<feature type="chain" id="PRO_5021924261" evidence="1">
    <location>
        <begin position="26"/>
        <end position="136"/>
    </location>
</feature>
<gene>
    <name evidence="3" type="ORF">EVA69_05780</name>
</gene>
<dbReference type="Proteomes" id="UP000320404">
    <property type="component" value="Unassembled WGS sequence"/>
</dbReference>
<reference evidence="3 4" key="1">
    <citation type="submission" date="2019-02" db="EMBL/GenBank/DDBJ databases">
        <title>Prokaryotic population dynamics and viral predation in marine succession experiment using metagenomics: the confinement effect.</title>
        <authorList>
            <person name="Haro-Moreno J.M."/>
            <person name="Rodriguez-Valera F."/>
            <person name="Lopez-Perez M."/>
        </authorList>
    </citation>
    <scope>NUCLEOTIDE SEQUENCE [LARGE SCALE GENOMIC DNA]</scope>
    <source>
        <strain evidence="3">MED-G158</strain>
    </source>
</reference>
<dbReference type="AlphaFoldDB" id="A0A520RWE6"/>
<dbReference type="EMBL" id="SHAH01000096">
    <property type="protein sequence ID" value="RZO74556.1"/>
    <property type="molecule type" value="Genomic_DNA"/>
</dbReference>
<comment type="caution">
    <text evidence="3">The sequence shown here is derived from an EMBL/GenBank/DDBJ whole genome shotgun (WGS) entry which is preliminary data.</text>
</comment>
<protein>
    <submittedName>
        <fullName evidence="3">Auxin-binding protein</fullName>
    </submittedName>
</protein>
<name>A0A520RWE6_9GAMM</name>
<evidence type="ECO:0000313" key="4">
    <source>
        <dbReference type="Proteomes" id="UP000320404"/>
    </source>
</evidence>
<proteinExistence type="predicted"/>
<feature type="domain" description="YtkA-like" evidence="2">
    <location>
        <begin position="54"/>
        <end position="119"/>
    </location>
</feature>
<feature type="signal peptide" evidence="1">
    <location>
        <begin position="1"/>
        <end position="25"/>
    </location>
</feature>
<keyword evidence="1" id="KW-0732">Signal</keyword>